<gene>
    <name evidence="1" type="ORF">K443DRAFT_685190</name>
</gene>
<dbReference type="AlphaFoldDB" id="A0A0C9WV93"/>
<proteinExistence type="predicted"/>
<organism evidence="1 2">
    <name type="scientific">Laccaria amethystina LaAM-08-1</name>
    <dbReference type="NCBI Taxonomy" id="1095629"/>
    <lineage>
        <taxon>Eukaryota</taxon>
        <taxon>Fungi</taxon>
        <taxon>Dikarya</taxon>
        <taxon>Basidiomycota</taxon>
        <taxon>Agaricomycotina</taxon>
        <taxon>Agaricomycetes</taxon>
        <taxon>Agaricomycetidae</taxon>
        <taxon>Agaricales</taxon>
        <taxon>Agaricineae</taxon>
        <taxon>Hydnangiaceae</taxon>
        <taxon>Laccaria</taxon>
    </lineage>
</organism>
<evidence type="ECO:0000313" key="1">
    <source>
        <dbReference type="EMBL" id="KIJ92553.1"/>
    </source>
</evidence>
<sequence length="61" mass="7190">MAHDDTEEGVATSPEEEDLAVFHLHEELDERRDRNDVVNHLAMWIYGQWRRCLSKNQGILL</sequence>
<reference evidence="1 2" key="1">
    <citation type="submission" date="2014-04" db="EMBL/GenBank/DDBJ databases">
        <authorList>
            <consortium name="DOE Joint Genome Institute"/>
            <person name="Kuo A."/>
            <person name="Kohler A."/>
            <person name="Nagy L.G."/>
            <person name="Floudas D."/>
            <person name="Copeland A."/>
            <person name="Barry K.W."/>
            <person name="Cichocki N."/>
            <person name="Veneault-Fourrey C."/>
            <person name="LaButti K."/>
            <person name="Lindquist E.A."/>
            <person name="Lipzen A."/>
            <person name="Lundell T."/>
            <person name="Morin E."/>
            <person name="Murat C."/>
            <person name="Sun H."/>
            <person name="Tunlid A."/>
            <person name="Henrissat B."/>
            <person name="Grigoriev I.V."/>
            <person name="Hibbett D.S."/>
            <person name="Martin F."/>
            <person name="Nordberg H.P."/>
            <person name="Cantor M.N."/>
            <person name="Hua S.X."/>
        </authorList>
    </citation>
    <scope>NUCLEOTIDE SEQUENCE [LARGE SCALE GENOMIC DNA]</scope>
    <source>
        <strain evidence="1 2">LaAM-08-1</strain>
    </source>
</reference>
<name>A0A0C9WV93_9AGAR</name>
<reference evidence="2" key="2">
    <citation type="submission" date="2015-01" db="EMBL/GenBank/DDBJ databases">
        <title>Evolutionary Origins and Diversification of the Mycorrhizal Mutualists.</title>
        <authorList>
            <consortium name="DOE Joint Genome Institute"/>
            <consortium name="Mycorrhizal Genomics Consortium"/>
            <person name="Kohler A."/>
            <person name="Kuo A."/>
            <person name="Nagy L.G."/>
            <person name="Floudas D."/>
            <person name="Copeland A."/>
            <person name="Barry K.W."/>
            <person name="Cichocki N."/>
            <person name="Veneault-Fourrey C."/>
            <person name="LaButti K."/>
            <person name="Lindquist E.A."/>
            <person name="Lipzen A."/>
            <person name="Lundell T."/>
            <person name="Morin E."/>
            <person name="Murat C."/>
            <person name="Riley R."/>
            <person name="Ohm R."/>
            <person name="Sun H."/>
            <person name="Tunlid A."/>
            <person name="Henrissat B."/>
            <person name="Grigoriev I.V."/>
            <person name="Hibbett D.S."/>
            <person name="Martin F."/>
        </authorList>
    </citation>
    <scope>NUCLEOTIDE SEQUENCE [LARGE SCALE GENOMIC DNA]</scope>
    <source>
        <strain evidence="2">LaAM-08-1</strain>
    </source>
</reference>
<dbReference type="EMBL" id="KN838902">
    <property type="protein sequence ID" value="KIJ92553.1"/>
    <property type="molecule type" value="Genomic_DNA"/>
</dbReference>
<dbReference type="Proteomes" id="UP000054477">
    <property type="component" value="Unassembled WGS sequence"/>
</dbReference>
<dbReference type="HOGENOM" id="CLU_2922973_0_0_1"/>
<protein>
    <submittedName>
        <fullName evidence="1">Uncharacterized protein</fullName>
    </submittedName>
</protein>
<accession>A0A0C9WV93</accession>
<evidence type="ECO:0000313" key="2">
    <source>
        <dbReference type="Proteomes" id="UP000054477"/>
    </source>
</evidence>
<keyword evidence="2" id="KW-1185">Reference proteome</keyword>